<keyword evidence="1" id="KW-0328">Glycosyltransferase</keyword>
<evidence type="ECO:0000313" key="4">
    <source>
        <dbReference type="EMBL" id="WIA16959.1"/>
    </source>
</evidence>
<dbReference type="PANTHER" id="PTHR45740:SF2">
    <property type="entry name" value="POLY [ADP-RIBOSE] POLYMERASE"/>
    <property type="match status" value="1"/>
</dbReference>
<sequence>MPLLTSLKFDLPSSWELTSNNGLHLEELALPSSITQRHSTGLTLWQPADPLPVSSLEAAAVQQQGATEHASSISATAATAAAASSSSSAAASQSCQQGPASPAEVLEVEELLRQLQSSGVKRSRVLRVVRVQNPILWRRYCLRRQEMRDELGPAAAAGINEQQLFHGTSAAAAAAITKDGFDCRLNSAGVYGQGTYFSDCSYTAVVYSNIKGAATVGTLTLLAARVLLGRQCEGKYGMRRPPEGFDSVTSRRTAAVQKADTS</sequence>
<protein>
    <recommendedName>
        <fullName evidence="1">Poly [ADP-ribose] polymerase</fullName>
        <shortName evidence="1">PARP</shortName>
        <ecNumber evidence="1">2.4.2.-</ecNumber>
    </recommendedName>
</protein>
<evidence type="ECO:0000259" key="3">
    <source>
        <dbReference type="PROSITE" id="PS51059"/>
    </source>
</evidence>
<dbReference type="EMBL" id="CP126215">
    <property type="protein sequence ID" value="WIA16959.1"/>
    <property type="molecule type" value="Genomic_DNA"/>
</dbReference>
<name>A0ABY8U680_TETOB</name>
<keyword evidence="1" id="KW-0808">Transferase</keyword>
<dbReference type="EC" id="2.4.2.-" evidence="1"/>
<dbReference type="InterPro" id="IPR012317">
    <property type="entry name" value="Poly(ADP-ribose)pol_cat_dom"/>
</dbReference>
<dbReference type="Gene3D" id="3.90.228.10">
    <property type="match status" value="1"/>
</dbReference>
<dbReference type="PANTHER" id="PTHR45740">
    <property type="entry name" value="POLY [ADP-RIBOSE] POLYMERASE"/>
    <property type="match status" value="1"/>
</dbReference>
<organism evidence="4 5">
    <name type="scientific">Tetradesmus obliquus</name>
    <name type="common">Green alga</name>
    <name type="synonym">Acutodesmus obliquus</name>
    <dbReference type="NCBI Taxonomy" id="3088"/>
    <lineage>
        <taxon>Eukaryota</taxon>
        <taxon>Viridiplantae</taxon>
        <taxon>Chlorophyta</taxon>
        <taxon>core chlorophytes</taxon>
        <taxon>Chlorophyceae</taxon>
        <taxon>CS clade</taxon>
        <taxon>Sphaeropleales</taxon>
        <taxon>Scenedesmaceae</taxon>
        <taxon>Tetradesmus</taxon>
    </lineage>
</organism>
<evidence type="ECO:0000313" key="5">
    <source>
        <dbReference type="Proteomes" id="UP001244341"/>
    </source>
</evidence>
<dbReference type="Pfam" id="PF00644">
    <property type="entry name" value="PARP"/>
    <property type="match status" value="1"/>
</dbReference>
<proteinExistence type="predicted"/>
<gene>
    <name evidence="4" type="ORF">OEZ85_013877</name>
</gene>
<accession>A0ABY8U680</accession>
<keyword evidence="5" id="KW-1185">Reference proteome</keyword>
<keyword evidence="1" id="KW-0520">NAD</keyword>
<dbReference type="Proteomes" id="UP001244341">
    <property type="component" value="Chromosome 8b"/>
</dbReference>
<reference evidence="4 5" key="1">
    <citation type="submission" date="2023-05" db="EMBL/GenBank/DDBJ databases">
        <title>A 100% complete, gapless, phased diploid assembly of the Scenedesmus obliquus UTEX 3031 genome.</title>
        <authorList>
            <person name="Biondi T.C."/>
            <person name="Hanschen E.R."/>
            <person name="Kwon T."/>
            <person name="Eng W."/>
            <person name="Kruse C.P.S."/>
            <person name="Koehler S.I."/>
            <person name="Kunde Y."/>
            <person name="Gleasner C.D."/>
            <person name="You Mak K.T."/>
            <person name="Polle J."/>
            <person name="Hovde B.T."/>
            <person name="Starkenburg S.R."/>
        </authorList>
    </citation>
    <scope>NUCLEOTIDE SEQUENCE [LARGE SCALE GENOMIC DNA]</scope>
    <source>
        <strain evidence="4 5">DOE0152z</strain>
    </source>
</reference>
<feature type="region of interest" description="Disordered" evidence="2">
    <location>
        <begin position="239"/>
        <end position="262"/>
    </location>
</feature>
<dbReference type="InterPro" id="IPR051712">
    <property type="entry name" value="ARTD-AVP"/>
</dbReference>
<feature type="domain" description="PARP catalytic" evidence="3">
    <location>
        <begin position="89"/>
        <end position="262"/>
    </location>
</feature>
<dbReference type="PROSITE" id="PS51059">
    <property type="entry name" value="PARP_CATALYTIC"/>
    <property type="match status" value="1"/>
</dbReference>
<evidence type="ECO:0000256" key="2">
    <source>
        <dbReference type="SAM" id="MobiDB-lite"/>
    </source>
</evidence>
<dbReference type="SUPFAM" id="SSF56399">
    <property type="entry name" value="ADP-ribosylation"/>
    <property type="match status" value="1"/>
</dbReference>
<evidence type="ECO:0000256" key="1">
    <source>
        <dbReference type="RuleBase" id="RU362114"/>
    </source>
</evidence>